<dbReference type="InterPro" id="IPR002048">
    <property type="entry name" value="EF_hand_dom"/>
</dbReference>
<reference evidence="4 5" key="1">
    <citation type="submission" date="2017-05" db="EMBL/GenBank/DDBJ databases">
        <authorList>
            <person name="Varghese N."/>
            <person name="Submissions S."/>
        </authorList>
    </citation>
    <scope>NUCLEOTIDE SEQUENCE [LARGE SCALE GENOMIC DNA]</scope>
    <source>
        <strain evidence="4 5">SM16</strain>
    </source>
</reference>
<gene>
    <name evidence="4" type="ORF">SAMN06296065_105120</name>
</gene>
<dbReference type="InterPro" id="IPR011992">
    <property type="entry name" value="EF-hand-dom_pair"/>
</dbReference>
<dbReference type="SUPFAM" id="SSF47473">
    <property type="entry name" value="EF-hand"/>
    <property type="match status" value="1"/>
</dbReference>
<keyword evidence="5" id="KW-1185">Reference proteome</keyword>
<name>A0ABY1QF26_9SPHN</name>
<dbReference type="Gene3D" id="1.10.238.10">
    <property type="entry name" value="EF-hand"/>
    <property type="match status" value="2"/>
</dbReference>
<feature type="compositionally biased region" description="Low complexity" evidence="1">
    <location>
        <begin position="51"/>
        <end position="64"/>
    </location>
</feature>
<comment type="caution">
    <text evidence="4">The sequence shown here is derived from an EMBL/GenBank/DDBJ whole genome shotgun (WGS) entry which is preliminary data.</text>
</comment>
<evidence type="ECO:0000256" key="1">
    <source>
        <dbReference type="SAM" id="MobiDB-lite"/>
    </source>
</evidence>
<organism evidence="4 5">
    <name type="scientific">Novosphingobium panipatense</name>
    <dbReference type="NCBI Taxonomy" id="428991"/>
    <lineage>
        <taxon>Bacteria</taxon>
        <taxon>Pseudomonadati</taxon>
        <taxon>Pseudomonadota</taxon>
        <taxon>Alphaproteobacteria</taxon>
        <taxon>Sphingomonadales</taxon>
        <taxon>Sphingomonadaceae</taxon>
        <taxon>Novosphingobium</taxon>
    </lineage>
</organism>
<sequence>MTRMKTLMLGLSAAALTIGGVAGAQAQTPAEKPRMERPTMDANGDGVTSRAEAQAAAAQMFAKFDANKDGKLDKADRELARQQGRERAFDRLDTNDDGSISQTEFTAERSRDRGDRPASGMTRPTSQNEAGQAPHHGGKHKRGHHGSGGMRGGMTMMQQADTNKDGALSQAEFTAAALQRFDAQDANRDGNVTKEERQAHREKMRAEWQAKRADKKAVN</sequence>
<protein>
    <submittedName>
        <fullName evidence="4">EF hand</fullName>
    </submittedName>
</protein>
<feature type="compositionally biased region" description="Basic and acidic residues" evidence="1">
    <location>
        <begin position="106"/>
        <end position="116"/>
    </location>
</feature>
<dbReference type="RefSeq" id="WP_283406118.1">
    <property type="nucleotide sequence ID" value="NZ_FXUI01000005.1"/>
</dbReference>
<dbReference type="PROSITE" id="PS50222">
    <property type="entry name" value="EF_HAND_2"/>
    <property type="match status" value="1"/>
</dbReference>
<feature type="chain" id="PRO_5045974293" evidence="2">
    <location>
        <begin position="27"/>
        <end position="219"/>
    </location>
</feature>
<dbReference type="InterPro" id="IPR018247">
    <property type="entry name" value="EF_Hand_1_Ca_BS"/>
</dbReference>
<keyword evidence="2" id="KW-0732">Signal</keyword>
<dbReference type="Pfam" id="PF13202">
    <property type="entry name" value="EF-hand_5"/>
    <property type="match status" value="4"/>
</dbReference>
<dbReference type="Proteomes" id="UP001157910">
    <property type="component" value="Unassembled WGS sequence"/>
</dbReference>
<evidence type="ECO:0000256" key="2">
    <source>
        <dbReference type="SAM" id="SignalP"/>
    </source>
</evidence>
<dbReference type="PANTHER" id="PTHR10827:SF52">
    <property type="entry name" value="IP16409P"/>
    <property type="match status" value="1"/>
</dbReference>
<dbReference type="EMBL" id="FXUI01000005">
    <property type="protein sequence ID" value="SMP69501.1"/>
    <property type="molecule type" value="Genomic_DNA"/>
</dbReference>
<proteinExistence type="predicted"/>
<feature type="signal peptide" evidence="2">
    <location>
        <begin position="1"/>
        <end position="26"/>
    </location>
</feature>
<feature type="region of interest" description="Disordered" evidence="1">
    <location>
        <begin position="23"/>
        <end position="219"/>
    </location>
</feature>
<feature type="domain" description="EF-hand" evidence="3">
    <location>
        <begin position="52"/>
        <end position="86"/>
    </location>
</feature>
<evidence type="ECO:0000313" key="4">
    <source>
        <dbReference type="EMBL" id="SMP69501.1"/>
    </source>
</evidence>
<evidence type="ECO:0000313" key="5">
    <source>
        <dbReference type="Proteomes" id="UP001157910"/>
    </source>
</evidence>
<feature type="compositionally biased region" description="Basic residues" evidence="1">
    <location>
        <begin position="136"/>
        <end position="145"/>
    </location>
</feature>
<dbReference type="PROSITE" id="PS00018">
    <property type="entry name" value="EF_HAND_1"/>
    <property type="match status" value="2"/>
</dbReference>
<dbReference type="PANTHER" id="PTHR10827">
    <property type="entry name" value="RETICULOCALBIN"/>
    <property type="match status" value="1"/>
</dbReference>
<feature type="compositionally biased region" description="Basic and acidic residues" evidence="1">
    <location>
        <begin position="65"/>
        <end position="94"/>
    </location>
</feature>
<evidence type="ECO:0000259" key="3">
    <source>
        <dbReference type="PROSITE" id="PS50222"/>
    </source>
</evidence>
<feature type="compositionally biased region" description="Basic and acidic residues" evidence="1">
    <location>
        <begin position="182"/>
        <end position="219"/>
    </location>
</feature>
<accession>A0ABY1QF26</accession>